<accession>A0A397RX49</accession>
<sequence>MRANFSGFQCWKYEPEDRPDIYEINSILNSIESENNDSTTISNSKESKITKRVRNKK</sequence>
<evidence type="ECO:0000313" key="2">
    <source>
        <dbReference type="EMBL" id="RIA78920.1"/>
    </source>
</evidence>
<evidence type="ECO:0008006" key="4">
    <source>
        <dbReference type="Google" id="ProtNLM"/>
    </source>
</evidence>
<dbReference type="AlphaFoldDB" id="A0A397RX49"/>
<feature type="region of interest" description="Disordered" evidence="1">
    <location>
        <begin position="33"/>
        <end position="57"/>
    </location>
</feature>
<dbReference type="EMBL" id="QKYT01001822">
    <property type="protein sequence ID" value="RIA78920.1"/>
    <property type="molecule type" value="Genomic_DNA"/>
</dbReference>
<gene>
    <name evidence="2" type="ORF">C1645_842060</name>
</gene>
<organism evidence="2 3">
    <name type="scientific">Glomus cerebriforme</name>
    <dbReference type="NCBI Taxonomy" id="658196"/>
    <lineage>
        <taxon>Eukaryota</taxon>
        <taxon>Fungi</taxon>
        <taxon>Fungi incertae sedis</taxon>
        <taxon>Mucoromycota</taxon>
        <taxon>Glomeromycotina</taxon>
        <taxon>Glomeromycetes</taxon>
        <taxon>Glomerales</taxon>
        <taxon>Glomeraceae</taxon>
        <taxon>Glomus</taxon>
    </lineage>
</organism>
<protein>
    <recommendedName>
        <fullName evidence="4">Serine-threonine/tyrosine-protein kinase catalytic domain-containing protein</fullName>
    </recommendedName>
</protein>
<name>A0A397RX49_9GLOM</name>
<proteinExistence type="predicted"/>
<dbReference type="Proteomes" id="UP000265703">
    <property type="component" value="Unassembled WGS sequence"/>
</dbReference>
<comment type="caution">
    <text evidence="2">The sequence shown here is derived from an EMBL/GenBank/DDBJ whole genome shotgun (WGS) entry which is preliminary data.</text>
</comment>
<keyword evidence="3" id="KW-1185">Reference proteome</keyword>
<evidence type="ECO:0000256" key="1">
    <source>
        <dbReference type="SAM" id="MobiDB-lite"/>
    </source>
</evidence>
<evidence type="ECO:0000313" key="3">
    <source>
        <dbReference type="Proteomes" id="UP000265703"/>
    </source>
</evidence>
<reference evidence="2 3" key="1">
    <citation type="submission" date="2018-06" db="EMBL/GenBank/DDBJ databases">
        <title>Comparative genomics reveals the genomic features of Rhizophagus irregularis, R. cerebriforme, R. diaphanum and Gigaspora rosea, and their symbiotic lifestyle signature.</title>
        <authorList>
            <person name="Morin E."/>
            <person name="San Clemente H."/>
            <person name="Chen E.C.H."/>
            <person name="De La Providencia I."/>
            <person name="Hainaut M."/>
            <person name="Kuo A."/>
            <person name="Kohler A."/>
            <person name="Murat C."/>
            <person name="Tang N."/>
            <person name="Roy S."/>
            <person name="Loubradou J."/>
            <person name="Henrissat B."/>
            <person name="Grigoriev I.V."/>
            <person name="Corradi N."/>
            <person name="Roux C."/>
            <person name="Martin F.M."/>
        </authorList>
    </citation>
    <scope>NUCLEOTIDE SEQUENCE [LARGE SCALE GENOMIC DNA]</scope>
    <source>
        <strain evidence="2 3">DAOM 227022</strain>
    </source>
</reference>